<dbReference type="InterPro" id="IPR010642">
    <property type="entry name" value="Invasion_prot_B"/>
</dbReference>
<gene>
    <name evidence="3" type="ORF">G8E10_07290</name>
</gene>
<dbReference type="InterPro" id="IPR038696">
    <property type="entry name" value="IalB_sf"/>
</dbReference>
<dbReference type="Proteomes" id="UP001155840">
    <property type="component" value="Unassembled WGS sequence"/>
</dbReference>
<keyword evidence="2" id="KW-0732">Signal</keyword>
<evidence type="ECO:0000313" key="4">
    <source>
        <dbReference type="Proteomes" id="UP001155840"/>
    </source>
</evidence>
<dbReference type="EMBL" id="JAANCM010000003">
    <property type="protein sequence ID" value="NHT75552.1"/>
    <property type="molecule type" value="Genomic_DNA"/>
</dbReference>
<name>A0AA43ZD07_9HYPH</name>
<feature type="chain" id="PRO_5041382034" evidence="2">
    <location>
        <begin position="24"/>
        <end position="194"/>
    </location>
</feature>
<keyword evidence="4" id="KW-1185">Reference proteome</keyword>
<dbReference type="AlphaFoldDB" id="A0AA43ZD07"/>
<dbReference type="RefSeq" id="WP_110802397.1">
    <property type="nucleotide sequence ID" value="NZ_JAANCM010000003.1"/>
</dbReference>
<accession>A0AA43ZD07</accession>
<reference evidence="3" key="1">
    <citation type="submission" date="2020-03" db="EMBL/GenBank/DDBJ databases">
        <title>Ferranicluibacter endophyticum gen. nov., sp. nov., a new genus isolated from Rubus ulmifolius Schott. stem.</title>
        <authorList>
            <person name="Roca-Couso R."/>
            <person name="Flores-Felix J.D."/>
            <person name="Igual J.M."/>
            <person name="Rivas R."/>
        </authorList>
    </citation>
    <scope>NUCLEOTIDE SEQUENCE</scope>
    <source>
        <strain evidence="3">CRRU44</strain>
    </source>
</reference>
<evidence type="ECO:0000256" key="1">
    <source>
        <dbReference type="SAM" id="MobiDB-lite"/>
    </source>
</evidence>
<dbReference type="PROSITE" id="PS51257">
    <property type="entry name" value="PROKAR_LIPOPROTEIN"/>
    <property type="match status" value="1"/>
</dbReference>
<evidence type="ECO:0000313" key="3">
    <source>
        <dbReference type="EMBL" id="NHT75552.1"/>
    </source>
</evidence>
<dbReference type="Gene3D" id="2.60.40.1880">
    <property type="entry name" value="Invasion associated locus B (IalB) protein"/>
    <property type="match status" value="1"/>
</dbReference>
<feature type="signal peptide" evidence="2">
    <location>
        <begin position="1"/>
        <end position="23"/>
    </location>
</feature>
<comment type="caution">
    <text evidence="3">The sequence shown here is derived from an EMBL/GenBank/DDBJ whole genome shotgun (WGS) entry which is preliminary data.</text>
</comment>
<feature type="region of interest" description="Disordered" evidence="1">
    <location>
        <begin position="49"/>
        <end position="72"/>
    </location>
</feature>
<sequence>MRRLFLLSITAALACAAVMDVSAQTATKPSALSESYDDWTVRCATQAASGDNAGDTAKGARQTGDRVRGRECSLSQTQANGNGQRVLLVELRPAEDGRLRGNLILPFGLALQKGATFAVDDLPPGKPAPFRTCLPVGCVVSLLFTDGITQSLRSGTKLIVKAQASDPEAEVPFSISLKGFDAALQRTIALSKPD</sequence>
<dbReference type="Pfam" id="PF06776">
    <property type="entry name" value="IalB"/>
    <property type="match status" value="1"/>
</dbReference>
<evidence type="ECO:0000256" key="2">
    <source>
        <dbReference type="SAM" id="SignalP"/>
    </source>
</evidence>
<protein>
    <submittedName>
        <fullName evidence="3">Invasion associated locus B family protein</fullName>
    </submittedName>
</protein>
<proteinExistence type="predicted"/>
<organism evidence="3 4">
    <name type="scientific">Ferranicluibacter rubi</name>
    <dbReference type="NCBI Taxonomy" id="2715133"/>
    <lineage>
        <taxon>Bacteria</taxon>
        <taxon>Pseudomonadati</taxon>
        <taxon>Pseudomonadota</taxon>
        <taxon>Alphaproteobacteria</taxon>
        <taxon>Hyphomicrobiales</taxon>
        <taxon>Rhizobiaceae</taxon>
        <taxon>Ferranicluibacter</taxon>
    </lineage>
</organism>